<evidence type="ECO:0000313" key="2">
    <source>
        <dbReference type="EMBL" id="SPT53100.1"/>
    </source>
</evidence>
<feature type="domain" description="Phosphotyrosine protein phosphatase I" evidence="1">
    <location>
        <begin position="49"/>
        <end position="220"/>
    </location>
</feature>
<dbReference type="Pfam" id="PF01451">
    <property type="entry name" value="LMWPc"/>
    <property type="match status" value="1"/>
</dbReference>
<dbReference type="PANTHER" id="PTHR11717:SF31">
    <property type="entry name" value="LOW MOLECULAR WEIGHT PROTEIN-TYROSINE-PHOSPHATASE ETP-RELATED"/>
    <property type="match status" value="1"/>
</dbReference>
<dbReference type="Proteomes" id="UP000250006">
    <property type="component" value="Unassembled WGS sequence"/>
</dbReference>
<dbReference type="InterPro" id="IPR023485">
    <property type="entry name" value="Ptyr_pPase"/>
</dbReference>
<proteinExistence type="predicted"/>
<dbReference type="EC" id="3.1.3.48" evidence="3"/>
<dbReference type="GO" id="GO:0004725">
    <property type="term" value="F:protein tyrosine phosphatase activity"/>
    <property type="evidence" value="ECO:0007669"/>
    <property type="project" value="UniProtKB-EC"/>
</dbReference>
<reference evidence="3 4" key="1">
    <citation type="submission" date="2018-06" db="EMBL/GenBank/DDBJ databases">
        <authorList>
            <consortium name="Pathogen Informatics"/>
            <person name="Doyle S."/>
        </authorList>
    </citation>
    <scope>NUCLEOTIDE SEQUENCE [LARGE SCALE GENOMIC DNA]</scope>
    <source>
        <strain evidence="3 4">NCTC11535</strain>
    </source>
</reference>
<dbReference type="InterPro" id="IPR036196">
    <property type="entry name" value="Ptyr_pPase_sf"/>
</dbReference>
<keyword evidence="4" id="KW-1185">Reference proteome</keyword>
<evidence type="ECO:0000259" key="1">
    <source>
        <dbReference type="SMART" id="SM00226"/>
    </source>
</evidence>
<accession>A0ABY1VPZ4</accession>
<comment type="caution">
    <text evidence="3">The sequence shown here is derived from an EMBL/GenBank/DDBJ whole genome shotgun (WGS) entry which is preliminary data.</text>
</comment>
<organism evidence="3 4">
    <name type="scientific">Actinomyces bovis</name>
    <dbReference type="NCBI Taxonomy" id="1658"/>
    <lineage>
        <taxon>Bacteria</taxon>
        <taxon>Bacillati</taxon>
        <taxon>Actinomycetota</taxon>
        <taxon>Actinomycetes</taxon>
        <taxon>Actinomycetales</taxon>
        <taxon>Actinomycetaceae</taxon>
        <taxon>Actinomyces</taxon>
    </lineage>
</organism>
<name>A0ABY1VPZ4_9ACTO</name>
<protein>
    <submittedName>
        <fullName evidence="3">Low molecular weight protein-tyrosine-phosphatase wzb</fullName>
        <ecNumber evidence="3">3.1.3.48</ecNumber>
    </submittedName>
</protein>
<evidence type="ECO:0000313" key="4">
    <source>
        <dbReference type="Proteomes" id="UP000250006"/>
    </source>
</evidence>
<evidence type="ECO:0000313" key="3">
    <source>
        <dbReference type="EMBL" id="SPT53747.1"/>
    </source>
</evidence>
<dbReference type="PANTHER" id="PTHR11717">
    <property type="entry name" value="LOW MOLECULAR WEIGHT PROTEIN TYROSINE PHOSPHATASE"/>
    <property type="match status" value="1"/>
</dbReference>
<sequence>MVRQGVNPPAAFPDWTSQRTGTITVSELPGWLNVSRAISSMKYETHQAPHILFVCTGNICRSAFAACALRKMVDGSQISVASAGIGALEGSPIDPVMGAIAASLDVSTEDHVSKQLTGRHLKTVDLILTFGPEHNAWILANYPEQIQKVVSLQRFVNVAELVPMSERRIWGELIEAVVTRQSKMAVAGDDWISDPYRCSRTKYLEVGERIWRCVHSMSALINCLESEMH</sequence>
<gene>
    <name evidence="3" type="primary">wzb_2</name>
    <name evidence="2" type="synonym">wzb_1</name>
    <name evidence="2" type="ORF">NCTC11535_00758</name>
    <name evidence="3" type="ORF">NCTC11535_01428</name>
</gene>
<dbReference type="SUPFAM" id="SSF52788">
    <property type="entry name" value="Phosphotyrosine protein phosphatases I"/>
    <property type="match status" value="1"/>
</dbReference>
<dbReference type="InterPro" id="IPR050438">
    <property type="entry name" value="LMW_PTPase"/>
</dbReference>
<dbReference type="EMBL" id="UAPQ01000008">
    <property type="protein sequence ID" value="SPT53747.1"/>
    <property type="molecule type" value="Genomic_DNA"/>
</dbReference>
<dbReference type="Gene3D" id="3.40.50.2300">
    <property type="match status" value="1"/>
</dbReference>
<dbReference type="SMART" id="SM00226">
    <property type="entry name" value="LMWPc"/>
    <property type="match status" value="1"/>
</dbReference>
<keyword evidence="3" id="KW-0378">Hydrolase</keyword>
<dbReference type="EMBL" id="UAPQ01000005">
    <property type="protein sequence ID" value="SPT53100.1"/>
    <property type="molecule type" value="Genomic_DNA"/>
</dbReference>